<gene>
    <name evidence="2" type="ORF">SAMN04488055_3478</name>
</gene>
<dbReference type="EMBL" id="FSRA01000002">
    <property type="protein sequence ID" value="SIO37291.1"/>
    <property type="molecule type" value="Genomic_DNA"/>
</dbReference>
<feature type="transmembrane region" description="Helical" evidence="1">
    <location>
        <begin position="20"/>
        <end position="40"/>
    </location>
</feature>
<feature type="transmembrane region" description="Helical" evidence="1">
    <location>
        <begin position="203"/>
        <end position="220"/>
    </location>
</feature>
<organism evidence="2 3">
    <name type="scientific">Chitinophaga niabensis</name>
    <dbReference type="NCBI Taxonomy" id="536979"/>
    <lineage>
        <taxon>Bacteria</taxon>
        <taxon>Pseudomonadati</taxon>
        <taxon>Bacteroidota</taxon>
        <taxon>Chitinophagia</taxon>
        <taxon>Chitinophagales</taxon>
        <taxon>Chitinophagaceae</taxon>
        <taxon>Chitinophaga</taxon>
    </lineage>
</organism>
<feature type="transmembrane region" description="Helical" evidence="1">
    <location>
        <begin position="252"/>
        <end position="268"/>
    </location>
</feature>
<dbReference type="Proteomes" id="UP000185003">
    <property type="component" value="Unassembled WGS sequence"/>
</dbReference>
<dbReference type="STRING" id="536979.SAMN04488055_3478"/>
<evidence type="ECO:0000313" key="3">
    <source>
        <dbReference type="Proteomes" id="UP000185003"/>
    </source>
</evidence>
<evidence type="ECO:0000313" key="2">
    <source>
        <dbReference type="EMBL" id="SIO37291.1"/>
    </source>
</evidence>
<accession>A0A1N6IZ68</accession>
<dbReference type="AlphaFoldDB" id="A0A1N6IZ68"/>
<dbReference type="RefSeq" id="WP_074240716.1">
    <property type="nucleotide sequence ID" value="NZ_FSRA01000002.1"/>
</dbReference>
<proteinExistence type="predicted"/>
<feature type="transmembrane region" description="Helical" evidence="1">
    <location>
        <begin position="178"/>
        <end position="197"/>
    </location>
</feature>
<sequence>MPELHHTTPAVEWNNREKIFFRFFFIYFLLQVVPLDPAYFSSVNWTVLHYGDIFNIAHYHPPYFSAWGIIALVALVGTAIWTYIDRDKRISYDRLYYWIRVALRYRLAIALFAYGFLKFYPLQAPYPSLSNLNTYYGDYTRWKLFSLSLGIVPDYQSFLGLVEIITGGLLLYRKTASVGAFIVLIFTGNVFMSNIAYEGGEQVYSLYLITLALFVLSFDIKRLFQLLILQKPAFPNRFHVTLTKNWQRYGRLALKSFVIFFFVPAYAFKLSMSQTYQFPTTAGLTGTEGIYNVTQFSRNQDTLPYSKTDPVRWQDVVFEKWATISIRSNRPVIIDSNNTESVSAPENNRTYELEGTAGRHYYSYDVDTLKQILTLHNKNKHYKGEQLVLHYSRLNDSKLLLSNDSLYVVLDKVPKKWLLEEVAREGRRKSIKL</sequence>
<keyword evidence="1" id="KW-1133">Transmembrane helix</keyword>
<dbReference type="OrthoDB" id="102112at2"/>
<keyword evidence="1" id="KW-0812">Transmembrane</keyword>
<evidence type="ECO:0000256" key="1">
    <source>
        <dbReference type="SAM" id="Phobius"/>
    </source>
</evidence>
<protein>
    <recommendedName>
        <fullName evidence="4">DoxX family protein</fullName>
    </recommendedName>
</protein>
<name>A0A1N6IZ68_9BACT</name>
<keyword evidence="1" id="KW-0472">Membrane</keyword>
<feature type="transmembrane region" description="Helical" evidence="1">
    <location>
        <begin position="64"/>
        <end position="84"/>
    </location>
</feature>
<feature type="transmembrane region" description="Helical" evidence="1">
    <location>
        <begin position="144"/>
        <end position="171"/>
    </location>
</feature>
<reference evidence="3" key="1">
    <citation type="submission" date="2016-11" db="EMBL/GenBank/DDBJ databases">
        <authorList>
            <person name="Varghese N."/>
            <person name="Submissions S."/>
        </authorList>
    </citation>
    <scope>NUCLEOTIDE SEQUENCE [LARGE SCALE GENOMIC DNA]</scope>
    <source>
        <strain evidence="3">DSM 24787</strain>
    </source>
</reference>
<evidence type="ECO:0008006" key="4">
    <source>
        <dbReference type="Google" id="ProtNLM"/>
    </source>
</evidence>
<feature type="transmembrane region" description="Helical" evidence="1">
    <location>
        <begin position="105"/>
        <end position="124"/>
    </location>
</feature>
<keyword evidence="3" id="KW-1185">Reference proteome</keyword>